<dbReference type="OMA" id="SECAAWH"/>
<proteinExistence type="inferred from homology"/>
<dbReference type="InterPro" id="IPR043158">
    <property type="entry name" value="Wnt_C"/>
</dbReference>
<dbReference type="GO" id="GO:0007517">
    <property type="term" value="P:muscle organ development"/>
    <property type="evidence" value="ECO:0007669"/>
    <property type="project" value="UniProtKB-ARBA"/>
</dbReference>
<evidence type="ECO:0000256" key="4">
    <source>
        <dbReference type="ARBA" id="ARBA00022525"/>
    </source>
</evidence>
<dbReference type="InterPro" id="IPR009143">
    <property type="entry name" value="Wnt6"/>
</dbReference>
<protein>
    <recommendedName>
        <fullName evidence="10">Protein Wnt</fullName>
    </recommendedName>
</protein>
<gene>
    <name evidence="11" type="ORF">L798_04382</name>
</gene>
<dbReference type="Proteomes" id="UP000027135">
    <property type="component" value="Unassembled WGS sequence"/>
</dbReference>
<dbReference type="GO" id="GO:0060070">
    <property type="term" value="P:canonical Wnt signaling pathway"/>
    <property type="evidence" value="ECO:0007669"/>
    <property type="project" value="TreeGrafter"/>
</dbReference>
<comment type="subcellular location">
    <subcellularLocation>
        <location evidence="1 10">Secreted</location>
        <location evidence="1 10">Extracellular space</location>
        <location evidence="1 10">Extracellular matrix</location>
    </subcellularLocation>
</comment>
<dbReference type="InterPro" id="IPR018161">
    <property type="entry name" value="Wnt_CS"/>
</dbReference>
<evidence type="ECO:0000256" key="6">
    <source>
        <dbReference type="ARBA" id="ARBA00022687"/>
    </source>
</evidence>
<keyword evidence="5" id="KW-0272">Extracellular matrix</keyword>
<dbReference type="GO" id="GO:0000902">
    <property type="term" value="P:cell morphogenesis"/>
    <property type="evidence" value="ECO:0007669"/>
    <property type="project" value="UniProtKB-ARBA"/>
</dbReference>
<dbReference type="GO" id="GO:0060560">
    <property type="term" value="P:developmental growth involved in morphogenesis"/>
    <property type="evidence" value="ECO:0007669"/>
    <property type="project" value="UniProtKB-ARBA"/>
</dbReference>
<comment type="similarity">
    <text evidence="2 10">Belongs to the Wnt family.</text>
</comment>
<evidence type="ECO:0000313" key="11">
    <source>
        <dbReference type="EMBL" id="KDR20618.1"/>
    </source>
</evidence>
<dbReference type="GO" id="GO:0005125">
    <property type="term" value="F:cytokine activity"/>
    <property type="evidence" value="ECO:0007669"/>
    <property type="project" value="TreeGrafter"/>
</dbReference>
<dbReference type="AlphaFoldDB" id="A0A067RJE9"/>
<dbReference type="GO" id="GO:0005615">
    <property type="term" value="C:extracellular space"/>
    <property type="evidence" value="ECO:0007669"/>
    <property type="project" value="TreeGrafter"/>
</dbReference>
<dbReference type="PROSITE" id="PS00246">
    <property type="entry name" value="WNT1"/>
    <property type="match status" value="1"/>
</dbReference>
<keyword evidence="4" id="KW-0964">Secreted</keyword>
<dbReference type="SMART" id="SM00097">
    <property type="entry name" value="WNT1"/>
    <property type="match status" value="1"/>
</dbReference>
<name>A0A067RJE9_ZOONE</name>
<evidence type="ECO:0000313" key="12">
    <source>
        <dbReference type="Proteomes" id="UP000027135"/>
    </source>
</evidence>
<comment type="function">
    <text evidence="10">Ligand for members of the frizzled family of seven transmembrane receptors.</text>
</comment>
<dbReference type="GO" id="GO:0030182">
    <property type="term" value="P:neuron differentiation"/>
    <property type="evidence" value="ECO:0007669"/>
    <property type="project" value="TreeGrafter"/>
</dbReference>
<evidence type="ECO:0000256" key="10">
    <source>
        <dbReference type="RuleBase" id="RU003500"/>
    </source>
</evidence>
<dbReference type="eggNOG" id="KOG3913">
    <property type="taxonomic scope" value="Eukaryota"/>
</dbReference>
<dbReference type="FunFam" id="3.30.2460.20:FF:000001">
    <property type="entry name" value="Wnt homolog"/>
    <property type="match status" value="1"/>
</dbReference>
<dbReference type="PANTHER" id="PTHR12027">
    <property type="entry name" value="WNT RELATED"/>
    <property type="match status" value="1"/>
</dbReference>
<dbReference type="Gene3D" id="3.30.2460.20">
    <property type="match status" value="1"/>
</dbReference>
<keyword evidence="7" id="KW-1015">Disulfide bond</keyword>
<evidence type="ECO:0000256" key="3">
    <source>
        <dbReference type="ARBA" id="ARBA00022473"/>
    </source>
</evidence>
<keyword evidence="6 10" id="KW-0879">Wnt signaling pathway</keyword>
<dbReference type="CDD" id="cd19338">
    <property type="entry name" value="Wnt_Wnt6"/>
    <property type="match status" value="1"/>
</dbReference>
<reference evidence="11 12" key="1">
    <citation type="journal article" date="2014" name="Nat. Commun.">
        <title>Molecular traces of alternative social organization in a termite genome.</title>
        <authorList>
            <person name="Terrapon N."/>
            <person name="Li C."/>
            <person name="Robertson H.M."/>
            <person name="Ji L."/>
            <person name="Meng X."/>
            <person name="Booth W."/>
            <person name="Chen Z."/>
            <person name="Childers C.P."/>
            <person name="Glastad K.M."/>
            <person name="Gokhale K."/>
            <person name="Gowin J."/>
            <person name="Gronenberg W."/>
            <person name="Hermansen R.A."/>
            <person name="Hu H."/>
            <person name="Hunt B.G."/>
            <person name="Huylmans A.K."/>
            <person name="Khalil S.M."/>
            <person name="Mitchell R.D."/>
            <person name="Munoz-Torres M.C."/>
            <person name="Mustard J.A."/>
            <person name="Pan H."/>
            <person name="Reese J.T."/>
            <person name="Scharf M.E."/>
            <person name="Sun F."/>
            <person name="Vogel H."/>
            <person name="Xiao J."/>
            <person name="Yang W."/>
            <person name="Yang Z."/>
            <person name="Yang Z."/>
            <person name="Zhou J."/>
            <person name="Zhu J."/>
            <person name="Brent C.S."/>
            <person name="Elsik C.G."/>
            <person name="Goodisman M.A."/>
            <person name="Liberles D.A."/>
            <person name="Roe R.M."/>
            <person name="Vargo E.L."/>
            <person name="Vilcinskas A."/>
            <person name="Wang J."/>
            <person name="Bornberg-Bauer E."/>
            <person name="Korb J."/>
            <person name="Zhang G."/>
            <person name="Liebig J."/>
        </authorList>
    </citation>
    <scope>NUCLEOTIDE SEQUENCE [LARGE SCALE GENOMIC DNA]</scope>
    <source>
        <tissue evidence="11">Whole organism</tissue>
    </source>
</reference>
<evidence type="ECO:0000256" key="5">
    <source>
        <dbReference type="ARBA" id="ARBA00022530"/>
    </source>
</evidence>
<keyword evidence="8" id="KW-0325">Glycoprotein</keyword>
<keyword evidence="12" id="KW-1185">Reference proteome</keyword>
<organism evidence="11 12">
    <name type="scientific">Zootermopsis nevadensis</name>
    <name type="common">Dampwood termite</name>
    <dbReference type="NCBI Taxonomy" id="136037"/>
    <lineage>
        <taxon>Eukaryota</taxon>
        <taxon>Metazoa</taxon>
        <taxon>Ecdysozoa</taxon>
        <taxon>Arthropoda</taxon>
        <taxon>Hexapoda</taxon>
        <taxon>Insecta</taxon>
        <taxon>Pterygota</taxon>
        <taxon>Neoptera</taxon>
        <taxon>Polyneoptera</taxon>
        <taxon>Dictyoptera</taxon>
        <taxon>Blattodea</taxon>
        <taxon>Blattoidea</taxon>
        <taxon>Termitoidae</taxon>
        <taxon>Termopsidae</taxon>
        <taxon>Zootermopsis</taxon>
    </lineage>
</organism>
<dbReference type="EMBL" id="KK852595">
    <property type="protein sequence ID" value="KDR20618.1"/>
    <property type="molecule type" value="Genomic_DNA"/>
</dbReference>
<evidence type="ECO:0000256" key="2">
    <source>
        <dbReference type="ARBA" id="ARBA00005683"/>
    </source>
</evidence>
<evidence type="ECO:0000256" key="9">
    <source>
        <dbReference type="ARBA" id="ARBA00023288"/>
    </source>
</evidence>
<feature type="non-terminal residue" evidence="11">
    <location>
        <position position="1"/>
    </location>
</feature>
<keyword evidence="3 10" id="KW-0217">Developmental protein</keyword>
<dbReference type="InterPro" id="IPR005817">
    <property type="entry name" value="Wnt"/>
</dbReference>
<dbReference type="FunCoup" id="A0A067RJE9">
    <property type="interactions" value="124"/>
</dbReference>
<accession>A0A067RJE9</accession>
<dbReference type="PRINTS" id="PR01349">
    <property type="entry name" value="WNTPROTEIN"/>
</dbReference>
<evidence type="ECO:0000256" key="8">
    <source>
        <dbReference type="ARBA" id="ARBA00023180"/>
    </source>
</evidence>
<dbReference type="STRING" id="136037.A0A067RJE9"/>
<dbReference type="PANTHER" id="PTHR12027:SF72">
    <property type="entry name" value="PROTEIN WNT-6"/>
    <property type="match status" value="1"/>
</dbReference>
<evidence type="ECO:0000256" key="1">
    <source>
        <dbReference type="ARBA" id="ARBA00004498"/>
    </source>
</evidence>
<dbReference type="GO" id="GO:0005109">
    <property type="term" value="F:frizzled binding"/>
    <property type="evidence" value="ECO:0007669"/>
    <property type="project" value="TreeGrafter"/>
</dbReference>
<keyword evidence="9" id="KW-0449">Lipoprotein</keyword>
<evidence type="ECO:0000256" key="7">
    <source>
        <dbReference type="ARBA" id="ARBA00023157"/>
    </source>
</evidence>
<dbReference type="GO" id="GO:0045165">
    <property type="term" value="P:cell fate commitment"/>
    <property type="evidence" value="ECO:0007669"/>
    <property type="project" value="TreeGrafter"/>
</dbReference>
<sequence length="409" mass="45935">RAVGSHVVMDPTLICKKTRRLRGRLADICKKEPALLKEITKGVSLGTKECQYQFRNRRWNCTTARRSLRKVLMRDTRETGFVNAITAAGVTYAVTRACTMGDLIECSCDKSTKGTEDGSVVQSCSFFFSGKFHRNSSRKIISRFVYTVMNLRISLKTAKFHDLFHVCQLLNVNFHIMVWRVAGKNRLGPFARDNSAISSTAASTAAATDGDWVWGGCGDNVNFGYRKSKDFMDAPYRRRSDIKTLVKLHNNDAGRLAVKNFMRTDCKCHGLSGSCAMRTCWRKMPPFRDVGNRLKERFDGAAKVIPSNDGHSFIPEGDTIKPPDRSDLVYSEDSPDFCKPNRKTGSVGTQGRQCNATSPGVEGCELLCCGRGYDTRQVREKINCRCRFKWCCEVTCDTCSFKKAINTCR</sequence>
<dbReference type="InParanoid" id="A0A067RJE9"/>
<dbReference type="Pfam" id="PF00110">
    <property type="entry name" value="wnt"/>
    <property type="match status" value="1"/>
</dbReference>